<dbReference type="AlphaFoldDB" id="A0A0D2B0F0"/>
<dbReference type="EMBL" id="KN847334">
    <property type="protein sequence ID" value="KIW45541.1"/>
    <property type="molecule type" value="Genomic_DNA"/>
</dbReference>
<dbReference type="GO" id="GO:0046872">
    <property type="term" value="F:metal ion binding"/>
    <property type="evidence" value="ECO:0007669"/>
    <property type="project" value="UniProtKB-KW"/>
</dbReference>
<reference evidence="8 9" key="1">
    <citation type="submission" date="2015-01" db="EMBL/GenBank/DDBJ databases">
        <title>The Genome Sequence of Exophiala oligosperma CBS72588.</title>
        <authorList>
            <consortium name="The Broad Institute Genomics Platform"/>
            <person name="Cuomo C."/>
            <person name="de Hoog S."/>
            <person name="Gorbushina A."/>
            <person name="Stielow B."/>
            <person name="Teixiera M."/>
            <person name="Abouelleil A."/>
            <person name="Chapman S.B."/>
            <person name="Priest M."/>
            <person name="Young S.K."/>
            <person name="Wortman J."/>
            <person name="Nusbaum C."/>
            <person name="Birren B."/>
        </authorList>
    </citation>
    <scope>NUCLEOTIDE SEQUENCE [LARGE SCALE GENOMIC DNA]</scope>
    <source>
        <strain evidence="8 9">CBS 72588</strain>
    </source>
</reference>
<evidence type="ECO:0000259" key="7">
    <source>
        <dbReference type="Pfam" id="PF00294"/>
    </source>
</evidence>
<dbReference type="Pfam" id="PF04227">
    <property type="entry name" value="Indigoidine_A"/>
    <property type="match status" value="1"/>
</dbReference>
<name>A0A0D2B0F0_9EURO</name>
<dbReference type="InterPro" id="IPR007342">
    <property type="entry name" value="PsuG"/>
</dbReference>
<gene>
    <name evidence="8" type="ORF">PV06_03925</name>
</gene>
<evidence type="ECO:0000256" key="2">
    <source>
        <dbReference type="ARBA" id="ARBA00022801"/>
    </source>
</evidence>
<dbReference type="Pfam" id="PF00294">
    <property type="entry name" value="PfkB"/>
    <property type="match status" value="1"/>
</dbReference>
<protein>
    <recommendedName>
        <fullName evidence="7">Carbohydrate kinase PfkB domain-containing protein</fullName>
    </recommendedName>
</protein>
<dbReference type="InterPro" id="IPR022830">
    <property type="entry name" value="Indigdn_synthA-like"/>
</dbReference>
<feature type="compositionally biased region" description="Polar residues" evidence="6">
    <location>
        <begin position="364"/>
        <end position="385"/>
    </location>
</feature>
<evidence type="ECO:0000256" key="5">
    <source>
        <dbReference type="ARBA" id="ARBA00023295"/>
    </source>
</evidence>
<dbReference type="PANTHER" id="PTHR42909">
    <property type="entry name" value="ZGC:136858"/>
    <property type="match status" value="1"/>
</dbReference>
<dbReference type="CDD" id="cd01941">
    <property type="entry name" value="YeiC_kinase_like"/>
    <property type="match status" value="1"/>
</dbReference>
<organism evidence="8 9">
    <name type="scientific">Exophiala oligosperma</name>
    <dbReference type="NCBI Taxonomy" id="215243"/>
    <lineage>
        <taxon>Eukaryota</taxon>
        <taxon>Fungi</taxon>
        <taxon>Dikarya</taxon>
        <taxon>Ascomycota</taxon>
        <taxon>Pezizomycotina</taxon>
        <taxon>Eurotiomycetes</taxon>
        <taxon>Chaetothyriomycetidae</taxon>
        <taxon>Chaetothyriales</taxon>
        <taxon>Herpotrichiellaceae</taxon>
        <taxon>Exophiala</taxon>
    </lineage>
</organism>
<keyword evidence="4" id="KW-0456">Lyase</keyword>
<dbReference type="SUPFAM" id="SSF53613">
    <property type="entry name" value="Ribokinase-like"/>
    <property type="match status" value="1"/>
</dbReference>
<dbReference type="PANTHER" id="PTHR42909:SF1">
    <property type="entry name" value="CARBOHYDRATE KINASE PFKB DOMAIN-CONTAINING PROTEIN"/>
    <property type="match status" value="1"/>
</dbReference>
<feature type="domain" description="Carbohydrate kinase PfkB" evidence="7">
    <location>
        <begin position="428"/>
        <end position="564"/>
    </location>
</feature>
<feature type="region of interest" description="Disordered" evidence="6">
    <location>
        <begin position="363"/>
        <end position="388"/>
    </location>
</feature>
<dbReference type="Gene3D" id="3.40.1790.10">
    <property type="entry name" value="Indigoidine synthase domain"/>
    <property type="match status" value="1"/>
</dbReference>
<accession>A0A0D2B0F0</accession>
<dbReference type="GO" id="GO:0016798">
    <property type="term" value="F:hydrolase activity, acting on glycosyl bonds"/>
    <property type="evidence" value="ECO:0007669"/>
    <property type="project" value="UniProtKB-KW"/>
</dbReference>
<dbReference type="InterPro" id="IPR029056">
    <property type="entry name" value="Ribokinase-like"/>
</dbReference>
<dbReference type="VEuPathDB" id="FungiDB:PV06_03925"/>
<dbReference type="RefSeq" id="XP_016265757.1">
    <property type="nucleotide sequence ID" value="XM_016404752.1"/>
</dbReference>
<dbReference type="SUPFAM" id="SSF110581">
    <property type="entry name" value="Indigoidine synthase A-like"/>
    <property type="match status" value="1"/>
</dbReference>
<dbReference type="GO" id="GO:0005737">
    <property type="term" value="C:cytoplasm"/>
    <property type="evidence" value="ECO:0007669"/>
    <property type="project" value="TreeGrafter"/>
</dbReference>
<evidence type="ECO:0000256" key="6">
    <source>
        <dbReference type="SAM" id="MobiDB-lite"/>
    </source>
</evidence>
<sequence>MALLHRAWQARGSIRSCYRLPVLQHRSLSGREKLLRVSEEVQDALATGKPVVALETTIYTHGFPYPENVALSSHLESLVRVNGGVPATIGILNGVARVGMQAEELIELVSTAGSENTWKISRRDLGVIGGLGLRGQKLNGGTTIAGTMVLAHLAGIKIFATGGLGGVHRGGENSMDISADLTELGRTPVAVISSGSKSFLDIPRTLEYLETQGVGVGTFADGRTGKVDFPAFFCRDSGVKSPQTILDEADAAAIVYAQSQLPVHSGLLFANPVPEHSAMAKEDIDSIIARAVAEADEKGIGGSANTPYILKRIRELSHGASVKANEALIEANVVCGTKVAVELAKLERRDGAALQRDHAILKRSATSSGTSTTEHASTTSRSNIIPGSVEPQAEPIDVLVAGSLASDTICDHQPFKDTQSPISPTLHTSNPSNITQSAGGVGRNVAMAAHLAGAKVALASVVADDLAGSSLLSHIKESGLTTTNIRQLPAADGARTAQYVAVNDTGKDLVLAMADMAILARPEMESLDYWATMFDRNKPKWVVADANWSPEILSSIFQAAKRQQAMIAFEPVSTAKAARLFSKSNNTMAKAGVVPNHIISLASPNSMELKAIYDAARDAMMFESEQWWKVIDGFGLSGTASRDRLISVAGVELVNEGIPQQCIQLLPFIPNLVTKLGRHGCLLVSLLKCTDERLTRPEYAPYILSRNMSEGSEVGGVFMRLIPPSQEVRQEEIVSVNGIGDTMLGVIVAGLGKGYTLEEVIPIAQEAAVLTLKSPEAVSPEVQSIQVRLK</sequence>
<dbReference type="OrthoDB" id="198885at2759"/>
<dbReference type="GO" id="GO:0004730">
    <property type="term" value="F:pseudouridylate synthase activity"/>
    <property type="evidence" value="ECO:0007669"/>
    <property type="project" value="InterPro"/>
</dbReference>
<keyword evidence="5" id="KW-0326">Glycosidase</keyword>
<dbReference type="InterPro" id="IPR011611">
    <property type="entry name" value="PfkB_dom"/>
</dbReference>
<dbReference type="GeneID" id="27355999"/>
<feature type="non-terminal residue" evidence="8">
    <location>
        <position position="1"/>
    </location>
</feature>
<dbReference type="HAMAP" id="MF_01876">
    <property type="entry name" value="PsiMP_glycosidase"/>
    <property type="match status" value="1"/>
</dbReference>
<evidence type="ECO:0000313" key="8">
    <source>
        <dbReference type="EMBL" id="KIW45541.1"/>
    </source>
</evidence>
<keyword evidence="2" id="KW-0378">Hydrolase</keyword>
<dbReference type="Gene3D" id="3.40.1190.20">
    <property type="match status" value="1"/>
</dbReference>
<evidence type="ECO:0000256" key="4">
    <source>
        <dbReference type="ARBA" id="ARBA00023239"/>
    </source>
</evidence>
<evidence type="ECO:0000256" key="1">
    <source>
        <dbReference type="ARBA" id="ARBA00022723"/>
    </source>
</evidence>
<dbReference type="Proteomes" id="UP000053342">
    <property type="component" value="Unassembled WGS sequence"/>
</dbReference>
<evidence type="ECO:0000313" key="9">
    <source>
        <dbReference type="Proteomes" id="UP000053342"/>
    </source>
</evidence>
<proteinExistence type="inferred from homology"/>
<evidence type="ECO:0000256" key="3">
    <source>
        <dbReference type="ARBA" id="ARBA00023211"/>
    </source>
</evidence>
<keyword evidence="3" id="KW-0464">Manganese</keyword>
<keyword evidence="9" id="KW-1185">Reference proteome</keyword>
<keyword evidence="1" id="KW-0479">Metal-binding</keyword>